<evidence type="ECO:0000313" key="2">
    <source>
        <dbReference type="Proteomes" id="UP001465668"/>
    </source>
</evidence>
<dbReference type="EMBL" id="JARVKM010000060">
    <property type="protein sequence ID" value="KAK9772569.1"/>
    <property type="molecule type" value="Genomic_DNA"/>
</dbReference>
<keyword evidence="2" id="KW-1185">Reference proteome</keyword>
<comment type="caution">
    <text evidence="1">The sequence shown here is derived from an EMBL/GenBank/DDBJ whole genome shotgun (WGS) entry which is preliminary data.</text>
</comment>
<evidence type="ECO:0000313" key="1">
    <source>
        <dbReference type="EMBL" id="KAK9772569.1"/>
    </source>
</evidence>
<sequence>MEASAACEALGEQLWSPYLRTVDIRPNLDYLKYKQGSQGSSQYWIASRGTCRQAIDDDGRITGTGPFVRLPVVCTQSALFSNETFKDTSGDWQVTVRSNNEYLTGFRDRSSFRFLRVRYAPQPKRFTYLTLHAANGSQVSALDYGSQAGSVHALMASPKAIRKFAGAIPLSNLDGINCGTTYSKYYKIEEEMEVTGNAILNATECTDAVSQVGSRYLVVDGICLTSDELELYGPPIPVILMMGLMRDDGAAMISFLKTTNEYAFLNASGFSIPTLENQNLALYNMNARLVTNGEFRCIDQATVYTGLQTGRFLPDVYFYELNRSYQITGWPGLDI</sequence>
<organism evidence="1 2">
    <name type="scientific">Seiridium cardinale</name>
    <dbReference type="NCBI Taxonomy" id="138064"/>
    <lineage>
        <taxon>Eukaryota</taxon>
        <taxon>Fungi</taxon>
        <taxon>Dikarya</taxon>
        <taxon>Ascomycota</taxon>
        <taxon>Pezizomycotina</taxon>
        <taxon>Sordariomycetes</taxon>
        <taxon>Xylariomycetidae</taxon>
        <taxon>Amphisphaeriales</taxon>
        <taxon>Sporocadaceae</taxon>
        <taxon>Seiridium</taxon>
    </lineage>
</organism>
<gene>
    <name evidence="1" type="ORF">SCAR479_10786</name>
</gene>
<dbReference type="Proteomes" id="UP001465668">
    <property type="component" value="Unassembled WGS sequence"/>
</dbReference>
<proteinExistence type="predicted"/>
<accession>A0ABR2XFU3</accession>
<keyword evidence="1" id="KW-0378">Hydrolase</keyword>
<dbReference type="GO" id="GO:0016787">
    <property type="term" value="F:hydrolase activity"/>
    <property type="evidence" value="ECO:0007669"/>
    <property type="project" value="UniProtKB-KW"/>
</dbReference>
<name>A0ABR2XFU3_9PEZI</name>
<reference evidence="1 2" key="1">
    <citation type="submission" date="2024-02" db="EMBL/GenBank/DDBJ databases">
        <title>First draft genome assembly of two strains of Seiridium cardinale.</title>
        <authorList>
            <person name="Emiliani G."/>
            <person name="Scali E."/>
        </authorList>
    </citation>
    <scope>NUCLEOTIDE SEQUENCE [LARGE SCALE GENOMIC DNA]</scope>
    <source>
        <strain evidence="1 2">BM-138-000479</strain>
    </source>
</reference>
<protein>
    <submittedName>
        <fullName evidence="1">Carboxylic ester hydrolase</fullName>
    </submittedName>
</protein>